<dbReference type="SUPFAM" id="SSF46689">
    <property type="entry name" value="Homeodomain-like"/>
    <property type="match status" value="1"/>
</dbReference>
<dbReference type="Gene3D" id="1.10.10.60">
    <property type="entry name" value="Homeodomain-like"/>
    <property type="match status" value="1"/>
</dbReference>
<dbReference type="GO" id="GO:0005829">
    <property type="term" value="C:cytosol"/>
    <property type="evidence" value="ECO:0007669"/>
    <property type="project" value="TreeGrafter"/>
</dbReference>
<keyword evidence="1" id="KW-0805">Transcription regulation</keyword>
<dbReference type="PANTHER" id="PTHR47894">
    <property type="entry name" value="HTH-TYPE TRANSCRIPTIONAL REGULATOR GADX"/>
    <property type="match status" value="1"/>
</dbReference>
<protein>
    <submittedName>
        <fullName evidence="5">AraC family transcriptional regulator</fullName>
    </submittedName>
</protein>
<keyword evidence="2" id="KW-0238">DNA-binding</keyword>
<gene>
    <name evidence="5" type="ORF">NDR86_17060</name>
</gene>
<feature type="domain" description="HTH araC/xylS-type" evidence="4">
    <location>
        <begin position="240"/>
        <end position="340"/>
    </location>
</feature>
<dbReference type="Proteomes" id="UP001139157">
    <property type="component" value="Unassembled WGS sequence"/>
</dbReference>
<dbReference type="SMART" id="SM00342">
    <property type="entry name" value="HTH_ARAC"/>
    <property type="match status" value="1"/>
</dbReference>
<evidence type="ECO:0000256" key="1">
    <source>
        <dbReference type="ARBA" id="ARBA00023015"/>
    </source>
</evidence>
<dbReference type="PROSITE" id="PS01124">
    <property type="entry name" value="HTH_ARAC_FAMILY_2"/>
    <property type="match status" value="1"/>
</dbReference>
<dbReference type="EMBL" id="JAMRXG010000006">
    <property type="protein sequence ID" value="MCM6775186.1"/>
    <property type="molecule type" value="Genomic_DNA"/>
</dbReference>
<evidence type="ECO:0000313" key="6">
    <source>
        <dbReference type="Proteomes" id="UP001139157"/>
    </source>
</evidence>
<dbReference type="InterPro" id="IPR009057">
    <property type="entry name" value="Homeodomain-like_sf"/>
</dbReference>
<dbReference type="InterPro" id="IPR032687">
    <property type="entry name" value="AraC-type_N"/>
</dbReference>
<reference evidence="5" key="1">
    <citation type="submission" date="2022-06" db="EMBL/GenBank/DDBJ databases">
        <title>Novel species in genus nocardia.</title>
        <authorList>
            <person name="Li F."/>
        </authorList>
    </citation>
    <scope>NUCLEOTIDE SEQUENCE</scope>
    <source>
        <strain evidence="5">CDC141</strain>
    </source>
</reference>
<dbReference type="GO" id="GO:0003700">
    <property type="term" value="F:DNA-binding transcription factor activity"/>
    <property type="evidence" value="ECO:0007669"/>
    <property type="project" value="InterPro"/>
</dbReference>
<dbReference type="PANTHER" id="PTHR47894:SF1">
    <property type="entry name" value="HTH-TYPE TRANSCRIPTIONAL REGULATOR VQSM"/>
    <property type="match status" value="1"/>
</dbReference>
<evidence type="ECO:0000256" key="3">
    <source>
        <dbReference type="ARBA" id="ARBA00023163"/>
    </source>
</evidence>
<keyword evidence="6" id="KW-1185">Reference proteome</keyword>
<dbReference type="RefSeq" id="WP_251913275.1">
    <property type="nucleotide sequence ID" value="NZ_JAMRXG010000006.1"/>
</dbReference>
<name>A0A9X2EB95_9NOCA</name>
<dbReference type="AlphaFoldDB" id="A0A9X2EB95"/>
<keyword evidence="3" id="KW-0804">Transcription</keyword>
<evidence type="ECO:0000259" key="4">
    <source>
        <dbReference type="PROSITE" id="PS01124"/>
    </source>
</evidence>
<dbReference type="Pfam" id="PF12833">
    <property type="entry name" value="HTH_18"/>
    <property type="match status" value="1"/>
</dbReference>
<evidence type="ECO:0000313" key="5">
    <source>
        <dbReference type="EMBL" id="MCM6775186.1"/>
    </source>
</evidence>
<dbReference type="InterPro" id="IPR018060">
    <property type="entry name" value="HTH_AraC"/>
</dbReference>
<dbReference type="GO" id="GO:0000976">
    <property type="term" value="F:transcription cis-regulatory region binding"/>
    <property type="evidence" value="ECO:0007669"/>
    <property type="project" value="TreeGrafter"/>
</dbReference>
<dbReference type="Pfam" id="PF12625">
    <property type="entry name" value="Arabinose_bd"/>
    <property type="match status" value="1"/>
</dbReference>
<organism evidence="5 6">
    <name type="scientific">Nocardia pulmonis</name>
    <dbReference type="NCBI Taxonomy" id="2951408"/>
    <lineage>
        <taxon>Bacteria</taxon>
        <taxon>Bacillati</taxon>
        <taxon>Actinomycetota</taxon>
        <taxon>Actinomycetes</taxon>
        <taxon>Mycobacteriales</taxon>
        <taxon>Nocardiaceae</taxon>
        <taxon>Nocardia</taxon>
    </lineage>
</organism>
<evidence type="ECO:0000256" key="2">
    <source>
        <dbReference type="ARBA" id="ARBA00023125"/>
    </source>
</evidence>
<sequence>MAFDASAGVVPHGSVSVRMMTDVGRAHGVDESILLAGSGIAAADLGAEHTRIWPDQEFTVARNLLAAVGDRPGLGIETARQATLGKAGIVGLAALVSATVGDVLALAIRYQALVAVAVRYVLREQGDRVLLEVDGDAIPADVRDYFLEREVALIFIAAQRLGIRIPVLRLESQLPAGQGAALTELMSAPPDRVAFGCARTRLILPRDYLEHPMPQADSHTAALIERQCREALQRLVAGGWRLSNRVRERLLRDPGIVPTMAEVAAELHITSRTLRRQLAAEGATFRGLLNTVRETRAAELLRTGASVEDVARLLGYAETANFTHAFTRWRGMSPRAYRQSLTGNAQAPD</sequence>
<proteinExistence type="predicted"/>
<accession>A0A9X2EB95</accession>
<comment type="caution">
    <text evidence="5">The sequence shown here is derived from an EMBL/GenBank/DDBJ whole genome shotgun (WGS) entry which is preliminary data.</text>
</comment>